<gene>
    <name evidence="1" type="ORF">ACFQV2_11715</name>
</gene>
<keyword evidence="2" id="KW-1185">Reference proteome</keyword>
<organism evidence="1 2">
    <name type="scientific">Actinokineospora soli</name>
    <dbReference type="NCBI Taxonomy" id="1048753"/>
    <lineage>
        <taxon>Bacteria</taxon>
        <taxon>Bacillati</taxon>
        <taxon>Actinomycetota</taxon>
        <taxon>Actinomycetes</taxon>
        <taxon>Pseudonocardiales</taxon>
        <taxon>Pseudonocardiaceae</taxon>
        <taxon>Actinokineospora</taxon>
    </lineage>
</organism>
<reference evidence="2" key="1">
    <citation type="journal article" date="2019" name="Int. J. Syst. Evol. Microbiol.">
        <title>The Global Catalogue of Microorganisms (GCM) 10K type strain sequencing project: providing services to taxonomists for standard genome sequencing and annotation.</title>
        <authorList>
            <consortium name="The Broad Institute Genomics Platform"/>
            <consortium name="The Broad Institute Genome Sequencing Center for Infectious Disease"/>
            <person name="Wu L."/>
            <person name="Ma J."/>
        </authorList>
    </citation>
    <scope>NUCLEOTIDE SEQUENCE [LARGE SCALE GENOMIC DNA]</scope>
    <source>
        <strain evidence="2">JCM 17695</strain>
    </source>
</reference>
<protein>
    <submittedName>
        <fullName evidence="1">Uncharacterized protein</fullName>
    </submittedName>
</protein>
<name>A0ABW2TKR2_9PSEU</name>
<comment type="caution">
    <text evidence="1">The sequence shown here is derived from an EMBL/GenBank/DDBJ whole genome shotgun (WGS) entry which is preliminary data.</text>
</comment>
<proteinExistence type="predicted"/>
<evidence type="ECO:0000313" key="1">
    <source>
        <dbReference type="EMBL" id="MFC7614116.1"/>
    </source>
</evidence>
<dbReference type="Proteomes" id="UP001596512">
    <property type="component" value="Unassembled WGS sequence"/>
</dbReference>
<dbReference type="EMBL" id="JBHTEY010000004">
    <property type="protein sequence ID" value="MFC7614116.1"/>
    <property type="molecule type" value="Genomic_DNA"/>
</dbReference>
<sequence length="73" mass="7551">MAIALSARTAQANTEAPFVVKGLTATARDGSENPFAARIVFQAVDGTHLGSRFEGSKNGAYPKAEAHGAITFS</sequence>
<evidence type="ECO:0000313" key="2">
    <source>
        <dbReference type="Proteomes" id="UP001596512"/>
    </source>
</evidence>
<accession>A0ABW2TKR2</accession>